<sequence>MAHRTALNPGRDLAHSPGLGRSALHNPPSPHRRPRPHRHPRPLARPKARALSSSSSTPAAQQEPPQNQNQAKVRIAVVVPEQAPSHFRYPGAVSRPDPPTWTEVFQHLASLLEWSEEGVELAVVDEGLDLDQEADVWLSVDADPAVAANLSSEKQNFLGLGGNATTNNNNKDVPPPSLGSTEETARQLFARKNADDLLYMVLVLVNDWVRDVPRVSMAKSKGFLGSLRLAYCMLGNCSKEVLDCVRDPTCKAALDCLQECGLNDQVCSYQCIVSYESPLFESFSQCVLQRHNCMRNFARVPDLPVVEPISQFRGEALTHEQAEDILVGWLGEERHSWKVVTGQNAAYDIFPNQHQVFYRGKRKGRFWYDPVFQARTFDGDLVWRKRHYRVRRGKVPGTFYFSVLDNGVVSDEYWRIADVAEDLSWALLYYAGAASAAGQSYTGAVFVSRDGKWPEARELGRVEAAHAKCGIKMWELFEVENYDCPDAPLDPLE</sequence>
<dbReference type="EMBL" id="CP151503">
    <property type="protein sequence ID" value="WZN60822.1"/>
    <property type="molecule type" value="Genomic_DNA"/>
</dbReference>
<dbReference type="Pfam" id="PF07137">
    <property type="entry name" value="VDE"/>
    <property type="match status" value="1"/>
</dbReference>
<dbReference type="Proteomes" id="UP001472866">
    <property type="component" value="Chromosome 03"/>
</dbReference>
<feature type="compositionally biased region" description="Basic residues" evidence="1">
    <location>
        <begin position="30"/>
        <end position="48"/>
    </location>
</feature>
<dbReference type="InterPro" id="IPR044682">
    <property type="entry name" value="VDE"/>
</dbReference>
<feature type="domain" description="VDE lipocalin" evidence="2">
    <location>
        <begin position="231"/>
        <end position="481"/>
    </location>
</feature>
<evidence type="ECO:0000256" key="1">
    <source>
        <dbReference type="SAM" id="MobiDB-lite"/>
    </source>
</evidence>
<protein>
    <submittedName>
        <fullName evidence="3">Violaxanthin de-epoxidase</fullName>
    </submittedName>
</protein>
<dbReference type="PANTHER" id="PTHR33970:SF2">
    <property type="entry name" value="OS01G0716400 PROTEIN"/>
    <property type="match status" value="1"/>
</dbReference>
<reference evidence="3 4" key="1">
    <citation type="submission" date="2024-03" db="EMBL/GenBank/DDBJ databases">
        <title>Complete genome sequence of the green alga Chloropicon roscoffensis RCC1871.</title>
        <authorList>
            <person name="Lemieux C."/>
            <person name="Pombert J.-F."/>
            <person name="Otis C."/>
            <person name="Turmel M."/>
        </authorList>
    </citation>
    <scope>NUCLEOTIDE SEQUENCE [LARGE SCALE GENOMIC DNA]</scope>
    <source>
        <strain evidence="3 4">RCC1871</strain>
    </source>
</reference>
<evidence type="ECO:0000313" key="3">
    <source>
        <dbReference type="EMBL" id="WZN60822.1"/>
    </source>
</evidence>
<accession>A0AAX4P3D2</accession>
<feature type="region of interest" description="Disordered" evidence="1">
    <location>
        <begin position="161"/>
        <end position="180"/>
    </location>
</feature>
<dbReference type="GO" id="GO:0046422">
    <property type="term" value="F:violaxanthin de-epoxidase activity"/>
    <property type="evidence" value="ECO:0007669"/>
    <property type="project" value="InterPro"/>
</dbReference>
<evidence type="ECO:0000259" key="2">
    <source>
        <dbReference type="Pfam" id="PF07137"/>
    </source>
</evidence>
<name>A0AAX4P3D2_9CHLO</name>
<feature type="compositionally biased region" description="Low complexity" evidence="1">
    <location>
        <begin position="58"/>
        <end position="70"/>
    </location>
</feature>
<dbReference type="GO" id="GO:0010028">
    <property type="term" value="P:xanthophyll cycle"/>
    <property type="evidence" value="ECO:0007669"/>
    <property type="project" value="InterPro"/>
</dbReference>
<dbReference type="InterPro" id="IPR012674">
    <property type="entry name" value="Calycin"/>
</dbReference>
<keyword evidence="4" id="KW-1185">Reference proteome</keyword>
<dbReference type="PANTHER" id="PTHR33970">
    <property type="entry name" value="VIOLAXANTHIN DE-EPOXIDASE, CHLOROPLASTIC-RELATED"/>
    <property type="match status" value="1"/>
</dbReference>
<proteinExistence type="predicted"/>
<gene>
    <name evidence="3" type="ORF">HKI87_03g23560</name>
</gene>
<dbReference type="Gene3D" id="2.40.128.20">
    <property type="match status" value="1"/>
</dbReference>
<evidence type="ECO:0000313" key="4">
    <source>
        <dbReference type="Proteomes" id="UP001472866"/>
    </source>
</evidence>
<feature type="region of interest" description="Disordered" evidence="1">
    <location>
        <begin position="1"/>
        <end position="70"/>
    </location>
</feature>
<dbReference type="InterPro" id="IPR010788">
    <property type="entry name" value="VDE_dom"/>
</dbReference>
<dbReference type="AlphaFoldDB" id="A0AAX4P3D2"/>
<organism evidence="3 4">
    <name type="scientific">Chloropicon roscoffensis</name>
    <dbReference type="NCBI Taxonomy" id="1461544"/>
    <lineage>
        <taxon>Eukaryota</taxon>
        <taxon>Viridiplantae</taxon>
        <taxon>Chlorophyta</taxon>
        <taxon>Chloropicophyceae</taxon>
        <taxon>Chloropicales</taxon>
        <taxon>Chloropicaceae</taxon>
        <taxon>Chloropicon</taxon>
    </lineage>
</organism>